<dbReference type="AlphaFoldDB" id="A0A6B0THW7"/>
<evidence type="ECO:0000259" key="9">
    <source>
        <dbReference type="Pfam" id="PF12704"/>
    </source>
</evidence>
<feature type="transmembrane region" description="Helical" evidence="7">
    <location>
        <begin position="344"/>
        <end position="365"/>
    </location>
</feature>
<keyword evidence="5 7" id="KW-0472">Membrane</keyword>
<dbReference type="InterPro" id="IPR003838">
    <property type="entry name" value="ABC3_permease_C"/>
</dbReference>
<dbReference type="GO" id="GO:0005886">
    <property type="term" value="C:plasma membrane"/>
    <property type="evidence" value="ECO:0007669"/>
    <property type="project" value="UniProtKB-SubCell"/>
</dbReference>
<evidence type="ECO:0000256" key="4">
    <source>
        <dbReference type="ARBA" id="ARBA00022989"/>
    </source>
</evidence>
<evidence type="ECO:0000256" key="6">
    <source>
        <dbReference type="ARBA" id="ARBA00038076"/>
    </source>
</evidence>
<dbReference type="EMBL" id="WUUT01000006">
    <property type="protein sequence ID" value="MXR52789.1"/>
    <property type="molecule type" value="Genomic_DNA"/>
</dbReference>
<organism evidence="10 11">
    <name type="scientific">Halovenus carboxidivorans</name>
    <dbReference type="NCBI Taxonomy" id="2692199"/>
    <lineage>
        <taxon>Archaea</taxon>
        <taxon>Methanobacteriati</taxon>
        <taxon>Methanobacteriota</taxon>
        <taxon>Stenosarchaea group</taxon>
        <taxon>Halobacteria</taxon>
        <taxon>Halobacteriales</taxon>
        <taxon>Haloarculaceae</taxon>
        <taxon>Halovenus</taxon>
    </lineage>
</organism>
<evidence type="ECO:0000259" key="8">
    <source>
        <dbReference type="Pfam" id="PF02687"/>
    </source>
</evidence>
<keyword evidence="2" id="KW-1003">Cell membrane</keyword>
<name>A0A6B0THW7_9EURY</name>
<dbReference type="GO" id="GO:0022857">
    <property type="term" value="F:transmembrane transporter activity"/>
    <property type="evidence" value="ECO:0007669"/>
    <property type="project" value="TreeGrafter"/>
</dbReference>
<feature type="transmembrane region" description="Helical" evidence="7">
    <location>
        <begin position="251"/>
        <end position="274"/>
    </location>
</feature>
<dbReference type="PANTHER" id="PTHR30572">
    <property type="entry name" value="MEMBRANE COMPONENT OF TRANSPORTER-RELATED"/>
    <property type="match status" value="1"/>
</dbReference>
<evidence type="ECO:0000256" key="2">
    <source>
        <dbReference type="ARBA" id="ARBA00022475"/>
    </source>
</evidence>
<feature type="domain" description="MacB-like periplasmic core" evidence="9">
    <location>
        <begin position="25"/>
        <end position="220"/>
    </location>
</feature>
<evidence type="ECO:0000313" key="11">
    <source>
        <dbReference type="Proteomes" id="UP000466535"/>
    </source>
</evidence>
<reference evidence="10 11" key="1">
    <citation type="submission" date="2019-12" db="EMBL/GenBank/DDBJ databases">
        <title>Isolation and characterization of three novel carbon monoxide-oxidizing members of Halobacteria from salione crusts and soils.</title>
        <authorList>
            <person name="Myers M.R."/>
            <person name="King G.M."/>
        </authorList>
    </citation>
    <scope>NUCLEOTIDE SEQUENCE [LARGE SCALE GENOMIC DNA]</scope>
    <source>
        <strain evidence="10 11">WSH3</strain>
    </source>
</reference>
<feature type="transmembrane region" description="Helical" evidence="7">
    <location>
        <begin position="26"/>
        <end position="49"/>
    </location>
</feature>
<dbReference type="PANTHER" id="PTHR30572:SF4">
    <property type="entry name" value="ABC TRANSPORTER PERMEASE YTRF"/>
    <property type="match status" value="1"/>
</dbReference>
<keyword evidence="4 7" id="KW-1133">Transmembrane helix</keyword>
<dbReference type="Pfam" id="PF12704">
    <property type="entry name" value="MacB_PCD"/>
    <property type="match status" value="1"/>
</dbReference>
<dbReference type="InterPro" id="IPR025857">
    <property type="entry name" value="MacB_PCD"/>
</dbReference>
<evidence type="ECO:0000256" key="7">
    <source>
        <dbReference type="SAM" id="Phobius"/>
    </source>
</evidence>
<proteinExistence type="inferred from homology"/>
<dbReference type="InterPro" id="IPR050250">
    <property type="entry name" value="Macrolide_Exporter_MacB"/>
</dbReference>
<evidence type="ECO:0000256" key="1">
    <source>
        <dbReference type="ARBA" id="ARBA00004651"/>
    </source>
</evidence>
<dbReference type="Pfam" id="PF02687">
    <property type="entry name" value="FtsX"/>
    <property type="match status" value="1"/>
</dbReference>
<accession>A0A6B0THW7</accession>
<comment type="similarity">
    <text evidence="6">Belongs to the ABC-4 integral membrane protein family.</text>
</comment>
<comment type="subcellular location">
    <subcellularLocation>
        <location evidence="1">Cell membrane</location>
        <topology evidence="1">Multi-pass membrane protein</topology>
    </subcellularLocation>
</comment>
<keyword evidence="11" id="KW-1185">Reference proteome</keyword>
<gene>
    <name evidence="10" type="ORF">GRX03_14390</name>
</gene>
<keyword evidence="3 7" id="KW-0812">Transmembrane</keyword>
<evidence type="ECO:0000256" key="3">
    <source>
        <dbReference type="ARBA" id="ARBA00022692"/>
    </source>
</evidence>
<sequence length="378" mass="39736">MSGGLWRLPALALAWRNLRRNRLRSVLAALGIAIGVFVIVVLGIFGTVLQLSASQELGGIGNQVIVSPAEERQAEALTPRQIQSVERAAVGRGTAVPVYAENALASAGSQQSPAQIYGIDNPAALFEGRDRSLPAQHRGGAFVGPSVASALDLQIGSTVEVGGQQYRVVGFLEPSQDITPIQPNNAIVLAEREFTGGYDQAVVVADSPEDATAVADDIDRRLNVRTDRVDIFELSELLDTIAEFFTLLNRFLIALGSVSLLVAGVSILNLMLMSTAERRGEIGLMRAVGIHRESVLRLLLAEATLLGAIGGFFGAVLSGLAALALWAVTPIGLDVVVVPRNGGYLVGGFVFGIAVALISGAYPAWKAAGERPVEALRG</sequence>
<comment type="caution">
    <text evidence="10">The sequence shown here is derived from an EMBL/GenBank/DDBJ whole genome shotgun (WGS) entry which is preliminary data.</text>
</comment>
<feature type="domain" description="ABC3 transporter permease C-terminal" evidence="8">
    <location>
        <begin position="255"/>
        <end position="369"/>
    </location>
</feature>
<evidence type="ECO:0000256" key="5">
    <source>
        <dbReference type="ARBA" id="ARBA00023136"/>
    </source>
</evidence>
<protein>
    <submittedName>
        <fullName evidence="10">FtsX-like permease family protein</fullName>
    </submittedName>
</protein>
<dbReference type="Proteomes" id="UP000466535">
    <property type="component" value="Unassembled WGS sequence"/>
</dbReference>
<feature type="transmembrane region" description="Helical" evidence="7">
    <location>
        <begin position="295"/>
        <end position="324"/>
    </location>
</feature>
<evidence type="ECO:0000313" key="10">
    <source>
        <dbReference type="EMBL" id="MXR52789.1"/>
    </source>
</evidence>